<proteinExistence type="predicted"/>
<protein>
    <submittedName>
        <fullName evidence="2">Uncharacterized protein</fullName>
    </submittedName>
</protein>
<reference evidence="2 3" key="1">
    <citation type="submission" date="2015-09" db="EMBL/GenBank/DDBJ databases">
        <authorList>
            <consortium name="Pathogen Informatics"/>
        </authorList>
    </citation>
    <scope>NUCLEOTIDE SEQUENCE [LARGE SCALE GENOMIC DNA]</scope>
    <source>
        <strain evidence="2 3">2789STDY5834876</strain>
    </source>
</reference>
<feature type="compositionally biased region" description="Low complexity" evidence="1">
    <location>
        <begin position="27"/>
        <end position="37"/>
    </location>
</feature>
<evidence type="ECO:0000256" key="1">
    <source>
        <dbReference type="SAM" id="MobiDB-lite"/>
    </source>
</evidence>
<feature type="region of interest" description="Disordered" evidence="1">
    <location>
        <begin position="27"/>
        <end position="46"/>
    </location>
</feature>
<organism evidence="2 3">
    <name type="scientific">Faecalicatena contorta</name>
    <dbReference type="NCBI Taxonomy" id="39482"/>
    <lineage>
        <taxon>Bacteria</taxon>
        <taxon>Bacillati</taxon>
        <taxon>Bacillota</taxon>
        <taxon>Clostridia</taxon>
        <taxon>Lachnospirales</taxon>
        <taxon>Lachnospiraceae</taxon>
        <taxon>Faecalicatena</taxon>
    </lineage>
</organism>
<gene>
    <name evidence="2" type="ORF">ERS852491_00847</name>
</gene>
<sequence length="46" mass="4862">MGGTLTGSRDVLRKAPVLLEIQAAASSSSKWKSAESAGTEHIHRLI</sequence>
<dbReference type="Proteomes" id="UP000095544">
    <property type="component" value="Unassembled WGS sequence"/>
</dbReference>
<name>A0A174AXC4_9FIRM</name>
<accession>A0A174AXC4</accession>
<dbReference type="AlphaFoldDB" id="A0A174AXC4"/>
<evidence type="ECO:0000313" key="3">
    <source>
        <dbReference type="Proteomes" id="UP000095544"/>
    </source>
</evidence>
<evidence type="ECO:0000313" key="2">
    <source>
        <dbReference type="EMBL" id="CUN92783.1"/>
    </source>
</evidence>
<dbReference type="STRING" id="39482.ERS852491_00847"/>
<dbReference type="EMBL" id="CYZU01000005">
    <property type="protein sequence ID" value="CUN92783.1"/>
    <property type="molecule type" value="Genomic_DNA"/>
</dbReference>